<dbReference type="AlphaFoldDB" id="A0A1R1YSY5"/>
<sequence length="212" mass="24015">MLSIRYMLAAVAMSIMVLNVYAARTSLNIIKRKESVDGKCFCVPLNADEPYYEADECKKSCKDGYSFVDIDNFYSTAQNTINEIKLDLIKVAVTPLSIVSKVCDFSFLQLKLDCTLDNFTNFIQATLQTKKIKEYSEKEKSIQKITKDYEFSQSKVEIGNLIENIADLYSGTEKKFDEIISCYSDNSCSIESIIFRAMSPILELINSIVKAI</sequence>
<protein>
    <submittedName>
        <fullName evidence="2">Uncharacterized protein</fullName>
    </submittedName>
</protein>
<dbReference type="OrthoDB" id="5717387at2759"/>
<proteinExistence type="predicted"/>
<keyword evidence="3" id="KW-1185">Reference proteome</keyword>
<dbReference type="EMBL" id="LSSM01000110">
    <property type="protein sequence ID" value="OMJ30009.1"/>
    <property type="molecule type" value="Genomic_DNA"/>
</dbReference>
<accession>A0A1R1YSY5</accession>
<feature type="signal peptide" evidence="1">
    <location>
        <begin position="1"/>
        <end position="22"/>
    </location>
</feature>
<comment type="caution">
    <text evidence="2">The sequence shown here is derived from an EMBL/GenBank/DDBJ whole genome shotgun (WGS) entry which is preliminary data.</text>
</comment>
<evidence type="ECO:0000313" key="3">
    <source>
        <dbReference type="Proteomes" id="UP000187429"/>
    </source>
</evidence>
<dbReference type="Proteomes" id="UP000187429">
    <property type="component" value="Unassembled WGS sequence"/>
</dbReference>
<keyword evidence="1" id="KW-0732">Signal</keyword>
<name>A0A1R1YSY5_9FUNG</name>
<reference evidence="3" key="1">
    <citation type="submission" date="2017-01" db="EMBL/GenBank/DDBJ databases">
        <authorList>
            <person name="Wang Y."/>
            <person name="White M."/>
            <person name="Kvist S."/>
            <person name="Moncalvo J.-M."/>
        </authorList>
    </citation>
    <scope>NUCLEOTIDE SEQUENCE [LARGE SCALE GENOMIC DNA]</scope>
    <source>
        <strain evidence="3">ID-206-W2</strain>
    </source>
</reference>
<organism evidence="2 3">
    <name type="scientific">Smittium culicis</name>
    <dbReference type="NCBI Taxonomy" id="133412"/>
    <lineage>
        <taxon>Eukaryota</taxon>
        <taxon>Fungi</taxon>
        <taxon>Fungi incertae sedis</taxon>
        <taxon>Zoopagomycota</taxon>
        <taxon>Kickxellomycotina</taxon>
        <taxon>Harpellomycetes</taxon>
        <taxon>Harpellales</taxon>
        <taxon>Legeriomycetaceae</taxon>
        <taxon>Smittium</taxon>
    </lineage>
</organism>
<feature type="chain" id="PRO_5012481108" evidence="1">
    <location>
        <begin position="23"/>
        <end position="212"/>
    </location>
</feature>
<gene>
    <name evidence="2" type="ORF">AYI69_g465</name>
</gene>
<evidence type="ECO:0000256" key="1">
    <source>
        <dbReference type="SAM" id="SignalP"/>
    </source>
</evidence>
<evidence type="ECO:0000313" key="2">
    <source>
        <dbReference type="EMBL" id="OMJ30009.1"/>
    </source>
</evidence>